<dbReference type="EMBL" id="WLYK01000009">
    <property type="protein sequence ID" value="MTD16359.1"/>
    <property type="molecule type" value="Genomic_DNA"/>
</dbReference>
<dbReference type="RefSeq" id="WP_154770365.1">
    <property type="nucleotide sequence ID" value="NZ_WLYK01000009.1"/>
</dbReference>
<dbReference type="Gene3D" id="3.30.930.10">
    <property type="entry name" value="Bira Bifunctional Protein, Domain 2"/>
    <property type="match status" value="1"/>
</dbReference>
<proteinExistence type="predicted"/>
<evidence type="ECO:0000313" key="3">
    <source>
        <dbReference type="Proteomes" id="UP000460221"/>
    </source>
</evidence>
<evidence type="ECO:0000313" key="2">
    <source>
        <dbReference type="EMBL" id="MTD16359.1"/>
    </source>
</evidence>
<dbReference type="SUPFAM" id="SSF55681">
    <property type="entry name" value="Class II aaRS and biotin synthetases"/>
    <property type="match status" value="1"/>
</dbReference>
<keyword evidence="3" id="KW-1185">Reference proteome</keyword>
<dbReference type="Pfam" id="PF21948">
    <property type="entry name" value="LplA-B_cat"/>
    <property type="match status" value="1"/>
</dbReference>
<dbReference type="InterPro" id="IPR045864">
    <property type="entry name" value="aa-tRNA-synth_II/BPL/LPL"/>
</dbReference>
<protein>
    <submittedName>
        <fullName evidence="2">Lipoate--protein ligase family protein</fullName>
    </submittedName>
</protein>
<gene>
    <name evidence="2" type="ORF">GIS00_20670</name>
</gene>
<feature type="domain" description="BPL/LPL catalytic" evidence="1">
    <location>
        <begin position="32"/>
        <end position="227"/>
    </location>
</feature>
<evidence type="ECO:0000259" key="1">
    <source>
        <dbReference type="PROSITE" id="PS51733"/>
    </source>
</evidence>
<sequence>MPDRLVVLDHPQVLDPMIDIAVGPAMLAAARSSGTALLRISRPAPTVALSGRDCNSPGKDLAVAAALAHGFTPVRRGPGGRAVAYHTGCLCLDLVEPAPEFGGIAERFDRLTGVLLAALTAVGVDGGIGETPGEYCAGDHSIHDGMGHKLAGTAQRLVPGAALFSAVIVVDDPLPVRDVLVDVYAALGLDWDPATVGAARSVSAAADPDGLTRALVHAFAGGASIEVRELPESVLADAAARRDRHRV</sequence>
<dbReference type="GO" id="GO:0016874">
    <property type="term" value="F:ligase activity"/>
    <property type="evidence" value="ECO:0007669"/>
    <property type="project" value="UniProtKB-KW"/>
</dbReference>
<dbReference type="Proteomes" id="UP000460221">
    <property type="component" value="Unassembled WGS sequence"/>
</dbReference>
<keyword evidence="2" id="KW-0436">Ligase</keyword>
<reference evidence="2 3" key="1">
    <citation type="submission" date="2019-11" db="EMBL/GenBank/DDBJ databases">
        <authorList>
            <person name="Jiang L.-Q."/>
        </authorList>
    </citation>
    <scope>NUCLEOTIDE SEQUENCE [LARGE SCALE GENOMIC DNA]</scope>
    <source>
        <strain evidence="2 3">YIM 132087</strain>
    </source>
</reference>
<comment type="caution">
    <text evidence="2">The sequence shown here is derived from an EMBL/GenBank/DDBJ whole genome shotgun (WGS) entry which is preliminary data.</text>
</comment>
<name>A0A7K1FSI6_9ACTN</name>
<organism evidence="2 3">
    <name type="scientific">Nakamurella alba</name>
    <dbReference type="NCBI Taxonomy" id="2665158"/>
    <lineage>
        <taxon>Bacteria</taxon>
        <taxon>Bacillati</taxon>
        <taxon>Actinomycetota</taxon>
        <taxon>Actinomycetes</taxon>
        <taxon>Nakamurellales</taxon>
        <taxon>Nakamurellaceae</taxon>
        <taxon>Nakamurella</taxon>
    </lineage>
</organism>
<dbReference type="PROSITE" id="PS51733">
    <property type="entry name" value="BPL_LPL_CATALYTIC"/>
    <property type="match status" value="1"/>
</dbReference>
<dbReference type="InterPro" id="IPR004143">
    <property type="entry name" value="BPL_LPL_catalytic"/>
</dbReference>
<dbReference type="AlphaFoldDB" id="A0A7K1FSI6"/>
<accession>A0A7K1FSI6</accession>